<dbReference type="InterPro" id="IPR029526">
    <property type="entry name" value="PGBD"/>
</dbReference>
<dbReference type="Proteomes" id="UP000735302">
    <property type="component" value="Unassembled WGS sequence"/>
</dbReference>
<organism evidence="2 3">
    <name type="scientific">Plakobranchus ocellatus</name>
    <dbReference type="NCBI Taxonomy" id="259542"/>
    <lineage>
        <taxon>Eukaryota</taxon>
        <taxon>Metazoa</taxon>
        <taxon>Spiralia</taxon>
        <taxon>Lophotrochozoa</taxon>
        <taxon>Mollusca</taxon>
        <taxon>Gastropoda</taxon>
        <taxon>Heterobranchia</taxon>
        <taxon>Euthyneura</taxon>
        <taxon>Panpulmonata</taxon>
        <taxon>Sacoglossa</taxon>
        <taxon>Placobranchoidea</taxon>
        <taxon>Plakobranchidae</taxon>
        <taxon>Plakobranchus</taxon>
    </lineage>
</organism>
<evidence type="ECO:0000259" key="1">
    <source>
        <dbReference type="Pfam" id="PF13843"/>
    </source>
</evidence>
<protein>
    <submittedName>
        <fullName evidence="2">PiggyBac transposase uribo2</fullName>
    </submittedName>
</protein>
<dbReference type="PANTHER" id="PTHR46599:SF3">
    <property type="entry name" value="PIGGYBAC TRANSPOSABLE ELEMENT-DERIVED PROTEIN 4"/>
    <property type="match status" value="1"/>
</dbReference>
<dbReference type="Pfam" id="PF13843">
    <property type="entry name" value="DDE_Tnp_1_7"/>
    <property type="match status" value="1"/>
</dbReference>
<name>A0AAV4DHV9_9GAST</name>
<keyword evidence="3" id="KW-1185">Reference proteome</keyword>
<proteinExistence type="predicted"/>
<sequence length="393" mass="45483">MPRKRFEQIQTFLHLNDNSVARDRNSPGADRLFKIRPLVDHIQRKCDLLYYPGQNLPVDESMMPWNAGLQFKQYIPSKPYTYGIKMYCLCDAENGYVSKFKIYTGKEGNRADKDHGANVVRKLSQEFHGKGHCVYMDNFFSSIPLFEELKTKGTLACGILRSNRKGIPYNIRSKKLKKGESDFRRKGDLMCMKYHDKNEVYLLSTAHSSRNINTGKINRRTQEPIVKPEVVAAYNNYMKGVNQFDQNLMYYNFNKKACQVVETSSPTSLPYDESTSIHHISFDEILEEIVLLNPLPPAGDGQRLTGRDMHYLTPIPPTKKRRNPTKNCKVCTILSNDERPGAKRYIHRRESRYQCLQCGGIPLCVHPCHKLYNTVQDFRRSILRQLNLNNTVD</sequence>
<gene>
    <name evidence="2" type="ORF">PoB_007031800</name>
</gene>
<dbReference type="PANTHER" id="PTHR46599">
    <property type="entry name" value="PIGGYBAC TRANSPOSABLE ELEMENT-DERIVED PROTEIN 4"/>
    <property type="match status" value="1"/>
</dbReference>
<evidence type="ECO:0000313" key="3">
    <source>
        <dbReference type="Proteomes" id="UP000735302"/>
    </source>
</evidence>
<accession>A0AAV4DHV9</accession>
<feature type="domain" description="PiggyBac transposable element-derived protein" evidence="1">
    <location>
        <begin position="1"/>
        <end position="257"/>
    </location>
</feature>
<evidence type="ECO:0000313" key="2">
    <source>
        <dbReference type="EMBL" id="GFO43813.1"/>
    </source>
</evidence>
<dbReference type="AlphaFoldDB" id="A0AAV4DHV9"/>
<dbReference type="EMBL" id="BLXT01007908">
    <property type="protein sequence ID" value="GFO43813.1"/>
    <property type="molecule type" value="Genomic_DNA"/>
</dbReference>
<comment type="caution">
    <text evidence="2">The sequence shown here is derived from an EMBL/GenBank/DDBJ whole genome shotgun (WGS) entry which is preliminary data.</text>
</comment>
<reference evidence="2 3" key="1">
    <citation type="journal article" date="2021" name="Elife">
        <title>Chloroplast acquisition without the gene transfer in kleptoplastic sea slugs, Plakobranchus ocellatus.</title>
        <authorList>
            <person name="Maeda T."/>
            <person name="Takahashi S."/>
            <person name="Yoshida T."/>
            <person name="Shimamura S."/>
            <person name="Takaki Y."/>
            <person name="Nagai Y."/>
            <person name="Toyoda A."/>
            <person name="Suzuki Y."/>
            <person name="Arimoto A."/>
            <person name="Ishii H."/>
            <person name="Satoh N."/>
            <person name="Nishiyama T."/>
            <person name="Hasebe M."/>
            <person name="Maruyama T."/>
            <person name="Minagawa J."/>
            <person name="Obokata J."/>
            <person name="Shigenobu S."/>
        </authorList>
    </citation>
    <scope>NUCLEOTIDE SEQUENCE [LARGE SCALE GENOMIC DNA]</scope>
</reference>